<dbReference type="EMBL" id="FNEN01000007">
    <property type="protein sequence ID" value="SDI84801.1"/>
    <property type="molecule type" value="Genomic_DNA"/>
</dbReference>
<feature type="non-terminal residue" evidence="1">
    <location>
        <position position="1"/>
    </location>
</feature>
<gene>
    <name evidence="1" type="ORF">SAMN04488123_10779</name>
</gene>
<accession>A0A1G8NWZ8</accession>
<reference evidence="1 2" key="1">
    <citation type="submission" date="2016-10" db="EMBL/GenBank/DDBJ databases">
        <authorList>
            <person name="de Groot N.N."/>
        </authorList>
    </citation>
    <scope>NUCLEOTIDE SEQUENCE [LARGE SCALE GENOMIC DNA]</scope>
    <source>
        <strain evidence="1 2">DSM 21771</strain>
    </source>
</reference>
<name>A0A1G8NWZ8_9BACI</name>
<evidence type="ECO:0000313" key="2">
    <source>
        <dbReference type="Proteomes" id="UP000198853"/>
    </source>
</evidence>
<dbReference type="AlphaFoldDB" id="A0A1G8NWZ8"/>
<organism evidence="1 2">
    <name type="scientific">Natribacillus halophilus</name>
    <dbReference type="NCBI Taxonomy" id="549003"/>
    <lineage>
        <taxon>Bacteria</taxon>
        <taxon>Bacillati</taxon>
        <taxon>Bacillota</taxon>
        <taxon>Bacilli</taxon>
        <taxon>Bacillales</taxon>
        <taxon>Bacillaceae</taxon>
        <taxon>Natribacillus</taxon>
    </lineage>
</organism>
<evidence type="ECO:0000313" key="1">
    <source>
        <dbReference type="EMBL" id="SDI84801.1"/>
    </source>
</evidence>
<protein>
    <submittedName>
        <fullName evidence="1">Uncharacterized protein</fullName>
    </submittedName>
</protein>
<dbReference type="Proteomes" id="UP000198853">
    <property type="component" value="Unassembled WGS sequence"/>
</dbReference>
<sequence>NRVNGLFGGRGTLQHTPNRMNGLFGGALATPIELALGSRSKLSDPAL</sequence>
<proteinExistence type="predicted"/>
<keyword evidence="2" id="KW-1185">Reference proteome</keyword>